<name>A0A372FWS6_9ACTN</name>
<reference evidence="2 3" key="1">
    <citation type="submission" date="2018-08" db="EMBL/GenBank/DDBJ databases">
        <title>Verrucosispora craniellae sp. nov., isolated from a marine sponge in the South China Sea.</title>
        <authorList>
            <person name="Li L."/>
            <person name="Lin H.W."/>
        </authorList>
    </citation>
    <scope>NUCLEOTIDE SEQUENCE [LARGE SCALE GENOMIC DNA]</scope>
    <source>
        <strain evidence="2 3">LHW63014</strain>
    </source>
</reference>
<proteinExistence type="predicted"/>
<accession>A0A372FWS6</accession>
<keyword evidence="3" id="KW-1185">Reference proteome</keyword>
<feature type="region of interest" description="Disordered" evidence="1">
    <location>
        <begin position="178"/>
        <end position="231"/>
    </location>
</feature>
<gene>
    <name evidence="2" type="ORF">D0Q02_19275</name>
</gene>
<dbReference type="EMBL" id="QVFU01000021">
    <property type="protein sequence ID" value="RFS44996.1"/>
    <property type="molecule type" value="Genomic_DNA"/>
</dbReference>
<organism evidence="2 3">
    <name type="scientific">Micromonospora craniellae</name>
    <dbReference type="NCBI Taxonomy" id="2294034"/>
    <lineage>
        <taxon>Bacteria</taxon>
        <taxon>Bacillati</taxon>
        <taxon>Actinomycetota</taxon>
        <taxon>Actinomycetes</taxon>
        <taxon>Micromonosporales</taxon>
        <taxon>Micromonosporaceae</taxon>
        <taxon>Micromonospora</taxon>
    </lineage>
</organism>
<evidence type="ECO:0000313" key="3">
    <source>
        <dbReference type="Proteomes" id="UP000262621"/>
    </source>
</evidence>
<evidence type="ECO:0000256" key="1">
    <source>
        <dbReference type="SAM" id="MobiDB-lite"/>
    </source>
</evidence>
<protein>
    <submittedName>
        <fullName evidence="2">Uncharacterized protein</fullName>
    </submittedName>
</protein>
<comment type="caution">
    <text evidence="2">The sequence shown here is derived from an EMBL/GenBank/DDBJ whole genome shotgun (WGS) entry which is preliminary data.</text>
</comment>
<dbReference type="Proteomes" id="UP000262621">
    <property type="component" value="Unassembled WGS sequence"/>
</dbReference>
<evidence type="ECO:0000313" key="2">
    <source>
        <dbReference type="EMBL" id="RFS44996.1"/>
    </source>
</evidence>
<dbReference type="OrthoDB" id="9791748at2"/>
<dbReference type="AlphaFoldDB" id="A0A372FWS6"/>
<sequence>MRWVRHVFTYSGGGQPDVTYRFESTTEITNPNVSLHRTGAIDSLDSENGNRRRFYSLTRIGTMTSVVDSGLPNLRSAGRATTASRGPTPSYVSGQVLDGTFHSAVYPDLPVGTYTVWWDGDTPVGTVRVAGGVVADSPGPPAFPRLRAGRFSLPVTVSRPRCGRGVVVVNPLDGRSRRSRANLAGQDQPILTGGLPEVGAGRDHPCPGPHATGENSGNSPERALLGRGLNR</sequence>